<proteinExistence type="predicted"/>
<dbReference type="EMBL" id="FQXU01000009">
    <property type="protein sequence ID" value="SHI25331.1"/>
    <property type="molecule type" value="Genomic_DNA"/>
</dbReference>
<dbReference type="RefSeq" id="WP_073020924.1">
    <property type="nucleotide sequence ID" value="NZ_FQXU01000009.1"/>
</dbReference>
<organism evidence="1 2">
    <name type="scientific">Clostridium intestinale DSM 6191</name>
    <dbReference type="NCBI Taxonomy" id="1121320"/>
    <lineage>
        <taxon>Bacteria</taxon>
        <taxon>Bacillati</taxon>
        <taxon>Bacillota</taxon>
        <taxon>Clostridia</taxon>
        <taxon>Eubacteriales</taxon>
        <taxon>Clostridiaceae</taxon>
        <taxon>Clostridium</taxon>
    </lineage>
</organism>
<name>A0A1M5ZMC9_9CLOT</name>
<evidence type="ECO:0000313" key="2">
    <source>
        <dbReference type="Proteomes" id="UP000184241"/>
    </source>
</evidence>
<gene>
    <name evidence="1" type="ORF">SAMN02745941_03149</name>
</gene>
<accession>A0A1M5ZMC9</accession>
<evidence type="ECO:0000313" key="1">
    <source>
        <dbReference type="EMBL" id="SHI25331.1"/>
    </source>
</evidence>
<dbReference type="Proteomes" id="UP000184241">
    <property type="component" value="Unassembled WGS sequence"/>
</dbReference>
<dbReference type="AlphaFoldDB" id="A0A1M5ZMC9"/>
<protein>
    <submittedName>
        <fullName evidence="1">Uncharacterized protein</fullName>
    </submittedName>
</protein>
<sequence>MKQLISLITAFQLVTITAPVKVSRQNEGMGIIEPLILAYDAMYTGNKEPEKDYIILDMESLFFTDTTVEDRQKAVQYFQKYNKTVLNASVVTLQQIGLADSVGELKINAHLLMLSKVDSVSLGNLVIEGYKWFSPNSYTHFRVGIEKVNNKWKVTKVDILK</sequence>
<reference evidence="1 2" key="1">
    <citation type="submission" date="2016-11" db="EMBL/GenBank/DDBJ databases">
        <authorList>
            <person name="Jaros S."/>
            <person name="Januszkiewicz K."/>
            <person name="Wedrychowicz H."/>
        </authorList>
    </citation>
    <scope>NUCLEOTIDE SEQUENCE [LARGE SCALE GENOMIC DNA]</scope>
    <source>
        <strain evidence="1 2">DSM 6191</strain>
    </source>
</reference>